<organism evidence="5 6">
    <name type="scientific">Cyclobacterium jeungdonense</name>
    <dbReference type="NCBI Taxonomy" id="708087"/>
    <lineage>
        <taxon>Bacteria</taxon>
        <taxon>Pseudomonadati</taxon>
        <taxon>Bacteroidota</taxon>
        <taxon>Cytophagia</taxon>
        <taxon>Cytophagales</taxon>
        <taxon>Cyclobacteriaceae</taxon>
        <taxon>Cyclobacterium</taxon>
    </lineage>
</organism>
<dbReference type="Pfam" id="PF00725">
    <property type="entry name" value="3HCDH"/>
    <property type="match status" value="1"/>
</dbReference>
<feature type="region of interest" description="Disordered" evidence="2">
    <location>
        <begin position="298"/>
        <end position="329"/>
    </location>
</feature>
<dbReference type="SUPFAM" id="SSF51735">
    <property type="entry name" value="NAD(P)-binding Rossmann-fold domains"/>
    <property type="match status" value="1"/>
</dbReference>
<comment type="caution">
    <text evidence="5">The sequence shown here is derived from an EMBL/GenBank/DDBJ whole genome shotgun (WGS) entry which is preliminary data.</text>
</comment>
<name>A0ABT8C9F7_9BACT</name>
<dbReference type="InterPro" id="IPR036291">
    <property type="entry name" value="NAD(P)-bd_dom_sf"/>
</dbReference>
<evidence type="ECO:0000256" key="1">
    <source>
        <dbReference type="ARBA" id="ARBA00023002"/>
    </source>
</evidence>
<feature type="domain" description="3-hydroxyacyl-CoA dehydrogenase C-terminal" evidence="3">
    <location>
        <begin position="179"/>
        <end position="273"/>
    </location>
</feature>
<evidence type="ECO:0000313" key="5">
    <source>
        <dbReference type="EMBL" id="MDN3688777.1"/>
    </source>
</evidence>
<dbReference type="PANTHER" id="PTHR48075:SF5">
    <property type="entry name" value="3-HYDROXYBUTYRYL-COA DEHYDROGENASE"/>
    <property type="match status" value="1"/>
</dbReference>
<dbReference type="InterPro" id="IPR008927">
    <property type="entry name" value="6-PGluconate_DH-like_C_sf"/>
</dbReference>
<dbReference type="PANTHER" id="PTHR48075">
    <property type="entry name" value="3-HYDROXYACYL-COA DEHYDROGENASE FAMILY PROTEIN"/>
    <property type="match status" value="1"/>
</dbReference>
<sequence length="329" mass="36632">MNYQHAKIAVAGEGILIPSIILCLLRAGHSVKRLGGAITTDSLNACSGSEAISLKGFHSGTETWDNTVVTDSELIILITPENPPIKRAWLEKVVRVAPPNALLLINTESIPLAELQAELPDPSRLLGLNWVYPAHLTYFAELISTPRNRREEVQAFMDLMATSWRKDPYHLPKGKSIRSKLLAAMAREAFFLIENGYVLAEDIDRACRNDPGYYLPFAGNCRYMDLMGTYVYGLVMKDLNPELSRASDVPEFFRETVAEGKLGWTSGQGSYSYPPEKVNKLEDAFRGFSEEMVGLMQRFPFPDGDTPEEPAGVSDQNEEKLKQETGTKN</sequence>
<reference evidence="6" key="1">
    <citation type="journal article" date="2019" name="Int. J. Syst. Evol. Microbiol.">
        <title>The Global Catalogue of Microorganisms (GCM) 10K type strain sequencing project: providing services to taxonomists for standard genome sequencing and annotation.</title>
        <authorList>
            <consortium name="The Broad Institute Genomics Platform"/>
            <consortium name="The Broad Institute Genome Sequencing Center for Infectious Disease"/>
            <person name="Wu L."/>
            <person name="Ma J."/>
        </authorList>
    </citation>
    <scope>NUCLEOTIDE SEQUENCE [LARGE SCALE GENOMIC DNA]</scope>
    <source>
        <strain evidence="6">CECT 7706</strain>
    </source>
</reference>
<feature type="compositionally biased region" description="Basic and acidic residues" evidence="2">
    <location>
        <begin position="317"/>
        <end position="329"/>
    </location>
</feature>
<gene>
    <name evidence="5" type="ORF">QWZ15_13125</name>
</gene>
<feature type="domain" description="3-hydroxyacyl-CoA dehydrogenase NAD binding" evidence="4">
    <location>
        <begin position="65"/>
        <end position="167"/>
    </location>
</feature>
<evidence type="ECO:0000259" key="3">
    <source>
        <dbReference type="Pfam" id="PF00725"/>
    </source>
</evidence>
<dbReference type="Gene3D" id="3.40.50.720">
    <property type="entry name" value="NAD(P)-binding Rossmann-like Domain"/>
    <property type="match status" value="1"/>
</dbReference>
<dbReference type="EMBL" id="JAUFQS010000012">
    <property type="protein sequence ID" value="MDN3688777.1"/>
    <property type="molecule type" value="Genomic_DNA"/>
</dbReference>
<dbReference type="RefSeq" id="WP_163386422.1">
    <property type="nucleotide sequence ID" value="NZ_JAUFQS010000012.1"/>
</dbReference>
<protein>
    <submittedName>
        <fullName evidence="5">3-hydroxyacyl-CoA dehydrogenase NAD-binding domain-containing protein</fullName>
    </submittedName>
</protein>
<accession>A0ABT8C9F7</accession>
<evidence type="ECO:0000313" key="6">
    <source>
        <dbReference type="Proteomes" id="UP001236663"/>
    </source>
</evidence>
<keyword evidence="6" id="KW-1185">Reference proteome</keyword>
<dbReference type="InterPro" id="IPR006176">
    <property type="entry name" value="3-OHacyl-CoA_DH_NAD-bd"/>
</dbReference>
<dbReference type="Proteomes" id="UP001236663">
    <property type="component" value="Unassembled WGS sequence"/>
</dbReference>
<dbReference type="SUPFAM" id="SSF48179">
    <property type="entry name" value="6-phosphogluconate dehydrogenase C-terminal domain-like"/>
    <property type="match status" value="1"/>
</dbReference>
<keyword evidence="1" id="KW-0560">Oxidoreductase</keyword>
<dbReference type="Pfam" id="PF02737">
    <property type="entry name" value="3HCDH_N"/>
    <property type="match status" value="1"/>
</dbReference>
<dbReference type="InterPro" id="IPR006108">
    <property type="entry name" value="3HC_DH_C"/>
</dbReference>
<dbReference type="Gene3D" id="1.10.1040.10">
    <property type="entry name" value="N-(1-d-carboxylethyl)-l-norvaline Dehydrogenase, domain 2"/>
    <property type="match status" value="1"/>
</dbReference>
<dbReference type="InterPro" id="IPR013328">
    <property type="entry name" value="6PGD_dom2"/>
</dbReference>
<proteinExistence type="predicted"/>
<evidence type="ECO:0000256" key="2">
    <source>
        <dbReference type="SAM" id="MobiDB-lite"/>
    </source>
</evidence>
<evidence type="ECO:0000259" key="4">
    <source>
        <dbReference type="Pfam" id="PF02737"/>
    </source>
</evidence>